<feature type="region of interest" description="Disordered" evidence="2">
    <location>
        <begin position="1"/>
        <end position="25"/>
    </location>
</feature>
<reference evidence="4 5" key="1">
    <citation type="submission" date="2020-12" db="EMBL/GenBank/DDBJ databases">
        <title>Concerted genomic and epigenomic changes stabilize Arabidopsis allopolyploids.</title>
        <authorList>
            <person name="Chen Z."/>
        </authorList>
    </citation>
    <scope>NUCLEOTIDE SEQUENCE [LARGE SCALE GENOMIC DNA]</scope>
    <source>
        <strain evidence="4">Allo738</strain>
        <tissue evidence="4">Leaf</tissue>
    </source>
</reference>
<dbReference type="PANTHER" id="PTHR46288">
    <property type="entry name" value="PHORBOL-ESTER/DAG-TYPE DOMAIN-CONTAINING PROTEIN"/>
    <property type="match status" value="1"/>
</dbReference>
<dbReference type="EMBL" id="JAEFBK010000009">
    <property type="protein sequence ID" value="KAG7568340.1"/>
    <property type="molecule type" value="Genomic_DNA"/>
</dbReference>
<gene>
    <name evidence="4" type="ORF">ISN45_Aa04g011660</name>
</gene>
<keyword evidence="5" id="KW-1185">Reference proteome</keyword>
<proteinExistence type="predicted"/>
<organism evidence="4 5">
    <name type="scientific">Arabidopsis thaliana x Arabidopsis arenosa</name>
    <dbReference type="NCBI Taxonomy" id="1240361"/>
    <lineage>
        <taxon>Eukaryota</taxon>
        <taxon>Viridiplantae</taxon>
        <taxon>Streptophyta</taxon>
        <taxon>Embryophyta</taxon>
        <taxon>Tracheophyta</taxon>
        <taxon>Spermatophyta</taxon>
        <taxon>Magnoliopsida</taxon>
        <taxon>eudicotyledons</taxon>
        <taxon>Gunneridae</taxon>
        <taxon>Pentapetalae</taxon>
        <taxon>rosids</taxon>
        <taxon>malvids</taxon>
        <taxon>Brassicales</taxon>
        <taxon>Brassicaceae</taxon>
        <taxon>Camelineae</taxon>
        <taxon>Arabidopsis</taxon>
    </lineage>
</organism>
<name>A0A8T2A6T1_9BRAS</name>
<dbReference type="Proteomes" id="UP000694240">
    <property type="component" value="Chromosome 9"/>
</dbReference>
<dbReference type="AlphaFoldDB" id="A0A8T2A6T1"/>
<dbReference type="InterPro" id="IPR004146">
    <property type="entry name" value="DC1"/>
</dbReference>
<dbReference type="Pfam" id="PF03107">
    <property type="entry name" value="C1_2"/>
    <property type="match status" value="3"/>
</dbReference>
<evidence type="ECO:0000313" key="4">
    <source>
        <dbReference type="EMBL" id="KAG7568340.1"/>
    </source>
</evidence>
<keyword evidence="1" id="KW-0677">Repeat</keyword>
<protein>
    <submittedName>
        <fullName evidence="4">DC1</fullName>
    </submittedName>
</protein>
<comment type="caution">
    <text evidence="4">The sequence shown here is derived from an EMBL/GenBank/DDBJ whole genome shotgun (WGS) entry which is preliminary data.</text>
</comment>
<dbReference type="PANTHER" id="PTHR46288:SF36">
    <property type="entry name" value="CYSTEINE_HISTIDINE-RICH C1 DOMAIN FAMILY PROTEIN"/>
    <property type="match status" value="1"/>
</dbReference>
<sequence length="253" mass="28896">MGSGKTRAKPTNRPSVRHPSHNHPLRVFKSKEEDEIICSGCERDLIGQAFKCTKSECDYFLHKSCFDLPSEIHHKSHTNHPLTLLHSPPNGLSTYTCDACGEYGSAFTYHCSECKYHVHVGCAFVPENMDREDHEHPLTLLYNTPCKGHKDGLMFICDVCEVDMSENLWVYYCKECDYGTHVHSCTTYEDNELKKGEEEEGESSSSSASRIKSLMEAEKEMREMAIIHQLQLDALDAAGSYVGSWEPRRKFYW</sequence>
<feature type="domain" description="DC1" evidence="3">
    <location>
        <begin position="134"/>
        <end position="182"/>
    </location>
</feature>
<feature type="domain" description="DC1" evidence="3">
    <location>
        <begin position="19"/>
        <end position="65"/>
    </location>
</feature>
<evidence type="ECO:0000313" key="5">
    <source>
        <dbReference type="Proteomes" id="UP000694240"/>
    </source>
</evidence>
<accession>A0A8T2A6T1</accession>
<evidence type="ECO:0000256" key="2">
    <source>
        <dbReference type="SAM" id="MobiDB-lite"/>
    </source>
</evidence>
<feature type="domain" description="DC1" evidence="3">
    <location>
        <begin position="75"/>
        <end position="123"/>
    </location>
</feature>
<evidence type="ECO:0000259" key="3">
    <source>
        <dbReference type="Pfam" id="PF03107"/>
    </source>
</evidence>
<evidence type="ECO:0000256" key="1">
    <source>
        <dbReference type="ARBA" id="ARBA00022737"/>
    </source>
</evidence>